<dbReference type="PANTHER" id="PTHR30572:SF4">
    <property type="entry name" value="ABC TRANSPORTER PERMEASE YTRF"/>
    <property type="match status" value="1"/>
</dbReference>
<keyword evidence="5 7" id="KW-0472">Membrane</keyword>
<dbReference type="RefSeq" id="WP_358361765.1">
    <property type="nucleotide sequence ID" value="NZ_JBEZFP010000122.1"/>
</dbReference>
<evidence type="ECO:0000256" key="2">
    <source>
        <dbReference type="ARBA" id="ARBA00022475"/>
    </source>
</evidence>
<proteinExistence type="inferred from homology"/>
<feature type="domain" description="ABC3 transporter permease C-terminal" evidence="8">
    <location>
        <begin position="283"/>
        <end position="399"/>
    </location>
</feature>
<sequence length="857" mass="88532">MMIGLAWSTLRARKGGFIGAFTALLCAAALVTACGVLLETGLRGDIPTERYADSPVVVTADQNLHWTKHKKGKEKVKSKPLTERAWLAADTADRLAGVPGIAAVVPEVTFPATVFAADGSPLEGPDGGPSWGHGWESARLTPFTLRAGTAPAADGDVVLDADLAERAGAVVGSRFTVQSTGAPATYRVSGIAAPDGRDGLPHQSALFFSSAEATRLAAHPGQVAVLGILTAPGADVGQLKKDLKAALAGTTAQVRGGDARGPVEFIDASKARVTLISLGGALGGTSLLVAVLVVSGTFVLSLQQRRREIALLRAVGATPKQIRRMVGLEAVFVGVVAGALGAFAGLGLSRWLHDRFVAAGAMPRTLETAVSPFPMIAAVLTTVLAAWAAARISARRPARIRPTEALADAAIESERLGAVRVTLGLLLAAGYVVLLLVLRNLHTDAAATPVTFLSVVMAAVSVSLLGPLLARGATAVLSAPLRLLSPVGGRLAASNNRARLQRVAAVVTPLTLAIAMTCTILFVQTTTSHAAEEQVAAGTANADYVLASRGPGVPHAAVEAVRTVPGVTGATELVRTVVRAGQDKFPAQGVTPEGVDRVLDLETTEGSLANMRDDTVAVSAQAARTKGVGVGDTLEVTLGDGVEIRPRVVAVYERGLGFGDLTLPHSVVAAHVDNPLAAQVLISTETPGTPSARDTRGALDAAAAAFPGVRVLDRDQVEAARRTQQGTQTQVNYVAMGLIIAFTAIAIVNTLMMATSARAREFALMRLVGMTRRQILRMLRWETLTMVLFATVLGTAIGWATLSAYATGMTGTGTPYAPPLTYLAIVAAAAVLAFAATSLPARLALRTRPVDAIGTKE</sequence>
<feature type="domain" description="ABC3 transporter permease C-terminal" evidence="8">
    <location>
        <begin position="734"/>
        <end position="847"/>
    </location>
</feature>
<accession>A0ABV3DRQ5</accession>
<feature type="transmembrane region" description="Helical" evidence="7">
    <location>
        <begin position="372"/>
        <end position="390"/>
    </location>
</feature>
<evidence type="ECO:0000259" key="8">
    <source>
        <dbReference type="Pfam" id="PF02687"/>
    </source>
</evidence>
<evidence type="ECO:0000256" key="6">
    <source>
        <dbReference type="ARBA" id="ARBA00038076"/>
    </source>
</evidence>
<evidence type="ECO:0000256" key="4">
    <source>
        <dbReference type="ARBA" id="ARBA00022989"/>
    </source>
</evidence>
<feature type="transmembrane region" description="Helical" evidence="7">
    <location>
        <begin position="418"/>
        <end position="438"/>
    </location>
</feature>
<evidence type="ECO:0000313" key="10">
    <source>
        <dbReference type="Proteomes" id="UP001551482"/>
    </source>
</evidence>
<keyword evidence="4 7" id="KW-1133">Transmembrane helix</keyword>
<feature type="transmembrane region" description="Helical" evidence="7">
    <location>
        <begin position="275"/>
        <end position="300"/>
    </location>
</feature>
<feature type="transmembrane region" description="Helical" evidence="7">
    <location>
        <begin position="450"/>
        <end position="470"/>
    </location>
</feature>
<evidence type="ECO:0000256" key="3">
    <source>
        <dbReference type="ARBA" id="ARBA00022692"/>
    </source>
</evidence>
<evidence type="ECO:0000256" key="1">
    <source>
        <dbReference type="ARBA" id="ARBA00004651"/>
    </source>
</evidence>
<organism evidence="9 10">
    <name type="scientific">Streptodolium elevatio</name>
    <dbReference type="NCBI Taxonomy" id="3157996"/>
    <lineage>
        <taxon>Bacteria</taxon>
        <taxon>Bacillati</taxon>
        <taxon>Actinomycetota</taxon>
        <taxon>Actinomycetes</taxon>
        <taxon>Kitasatosporales</taxon>
        <taxon>Streptomycetaceae</taxon>
        <taxon>Streptodolium</taxon>
    </lineage>
</organism>
<feature type="transmembrane region" description="Helical" evidence="7">
    <location>
        <begin position="778"/>
        <end position="800"/>
    </location>
</feature>
<evidence type="ECO:0000256" key="7">
    <source>
        <dbReference type="SAM" id="Phobius"/>
    </source>
</evidence>
<feature type="transmembrane region" description="Helical" evidence="7">
    <location>
        <begin position="820"/>
        <end position="839"/>
    </location>
</feature>
<dbReference type="Proteomes" id="UP001551482">
    <property type="component" value="Unassembled WGS sequence"/>
</dbReference>
<feature type="transmembrane region" description="Helical" evidence="7">
    <location>
        <begin position="503"/>
        <end position="523"/>
    </location>
</feature>
<comment type="subcellular location">
    <subcellularLocation>
        <location evidence="1">Cell membrane</location>
        <topology evidence="1">Multi-pass membrane protein</topology>
    </subcellularLocation>
</comment>
<feature type="transmembrane region" description="Helical" evidence="7">
    <location>
        <begin position="733"/>
        <end position="757"/>
    </location>
</feature>
<keyword evidence="2" id="KW-1003">Cell membrane</keyword>
<gene>
    <name evidence="9" type="ORF">AB0C36_33600</name>
</gene>
<comment type="similarity">
    <text evidence="6">Belongs to the ABC-4 integral membrane protein family.</text>
</comment>
<feature type="transmembrane region" description="Helical" evidence="7">
    <location>
        <begin position="330"/>
        <end position="352"/>
    </location>
</feature>
<dbReference type="InterPro" id="IPR003838">
    <property type="entry name" value="ABC3_permease_C"/>
</dbReference>
<keyword evidence="10" id="KW-1185">Reference proteome</keyword>
<dbReference type="InterPro" id="IPR050250">
    <property type="entry name" value="Macrolide_Exporter_MacB"/>
</dbReference>
<dbReference type="EMBL" id="JBEZFP010000122">
    <property type="protein sequence ID" value="MEU8138421.1"/>
    <property type="molecule type" value="Genomic_DNA"/>
</dbReference>
<evidence type="ECO:0000256" key="5">
    <source>
        <dbReference type="ARBA" id="ARBA00023136"/>
    </source>
</evidence>
<keyword evidence="3 7" id="KW-0812">Transmembrane</keyword>
<protein>
    <submittedName>
        <fullName evidence="9">FtsX-like permease family protein</fullName>
    </submittedName>
</protein>
<reference evidence="9 10" key="1">
    <citation type="submission" date="2024-06" db="EMBL/GenBank/DDBJ databases">
        <title>The Natural Products Discovery Center: Release of the First 8490 Sequenced Strains for Exploring Actinobacteria Biosynthetic Diversity.</title>
        <authorList>
            <person name="Kalkreuter E."/>
            <person name="Kautsar S.A."/>
            <person name="Yang D."/>
            <person name="Bader C.D."/>
            <person name="Teijaro C.N."/>
            <person name="Fluegel L."/>
            <person name="Davis C.M."/>
            <person name="Simpson J.R."/>
            <person name="Lauterbach L."/>
            <person name="Steele A.D."/>
            <person name="Gui C."/>
            <person name="Meng S."/>
            <person name="Li G."/>
            <person name="Viehrig K."/>
            <person name="Ye F."/>
            <person name="Su P."/>
            <person name="Kiefer A.F."/>
            <person name="Nichols A."/>
            <person name="Cepeda A.J."/>
            <person name="Yan W."/>
            <person name="Fan B."/>
            <person name="Jiang Y."/>
            <person name="Adhikari A."/>
            <person name="Zheng C.-J."/>
            <person name="Schuster L."/>
            <person name="Cowan T.M."/>
            <person name="Smanski M.J."/>
            <person name="Chevrette M.G."/>
            <person name="De Carvalho L.P.S."/>
            <person name="Shen B."/>
        </authorList>
    </citation>
    <scope>NUCLEOTIDE SEQUENCE [LARGE SCALE GENOMIC DNA]</scope>
    <source>
        <strain evidence="9 10">NPDC048946</strain>
    </source>
</reference>
<dbReference type="PANTHER" id="PTHR30572">
    <property type="entry name" value="MEMBRANE COMPONENT OF TRANSPORTER-RELATED"/>
    <property type="match status" value="1"/>
</dbReference>
<comment type="caution">
    <text evidence="9">The sequence shown here is derived from an EMBL/GenBank/DDBJ whole genome shotgun (WGS) entry which is preliminary data.</text>
</comment>
<evidence type="ECO:0000313" key="9">
    <source>
        <dbReference type="EMBL" id="MEU8138421.1"/>
    </source>
</evidence>
<name>A0ABV3DRQ5_9ACTN</name>
<dbReference type="Pfam" id="PF02687">
    <property type="entry name" value="FtsX"/>
    <property type="match status" value="2"/>
</dbReference>